<organism evidence="1 2">
    <name type="scientific">Streptomyces hundungensis</name>
    <dbReference type="NCBI Taxonomy" id="1077946"/>
    <lineage>
        <taxon>Bacteria</taxon>
        <taxon>Bacillati</taxon>
        <taxon>Actinomycetota</taxon>
        <taxon>Actinomycetes</taxon>
        <taxon>Kitasatosporales</taxon>
        <taxon>Streptomycetaceae</taxon>
        <taxon>Streptomyces</taxon>
    </lineage>
</organism>
<accession>A0A387HBX3</accession>
<name>A0A387HBX3_9ACTN</name>
<dbReference type="KEGG" id="shun:DWB77_00329"/>
<dbReference type="EMBL" id="CP032698">
    <property type="protein sequence ID" value="AYG78222.1"/>
    <property type="molecule type" value="Genomic_DNA"/>
</dbReference>
<dbReference type="AlphaFoldDB" id="A0A387HBX3"/>
<dbReference type="RefSeq" id="WP_246033344.1">
    <property type="nucleotide sequence ID" value="NZ_CP032698.1"/>
</dbReference>
<gene>
    <name evidence="1" type="ORF">DWB77_00329</name>
</gene>
<evidence type="ECO:0000313" key="1">
    <source>
        <dbReference type="EMBL" id="AYG78222.1"/>
    </source>
</evidence>
<evidence type="ECO:0000313" key="2">
    <source>
        <dbReference type="Proteomes" id="UP000271554"/>
    </source>
</evidence>
<sequence>MHRIFASCGQEAFFEGHVHALSVLGGVPRGKVRHDNLRAAVAPVLGLSRARVENKRWTARAVGGAGQRYNPYGRHGPAAAGLRSVRTFLCAV</sequence>
<dbReference type="Proteomes" id="UP000271554">
    <property type="component" value="Chromosome"/>
</dbReference>
<protein>
    <submittedName>
        <fullName evidence="1">Uncharacterized protein</fullName>
    </submittedName>
</protein>
<proteinExistence type="predicted"/>
<keyword evidence="2" id="KW-1185">Reference proteome</keyword>
<reference evidence="1 2" key="1">
    <citation type="submission" date="2018-10" db="EMBL/GenBank/DDBJ databases">
        <title>Relationship between Morphology and Antimicrobial Activity in Streptomyces.</title>
        <authorList>
            <person name="Kang H.J."/>
            <person name="Kim S.B."/>
        </authorList>
    </citation>
    <scope>NUCLEOTIDE SEQUENCE [LARGE SCALE GENOMIC DNA]</scope>
    <source>
        <strain evidence="1 2">BH38</strain>
    </source>
</reference>